<keyword evidence="9" id="KW-1185">Reference proteome</keyword>
<dbReference type="PROSITE" id="PS00198">
    <property type="entry name" value="4FE4S_FER_1"/>
    <property type="match status" value="2"/>
</dbReference>
<dbReference type="RefSeq" id="WP_141377563.1">
    <property type="nucleotide sequence ID" value="NZ_BAPL01000022.1"/>
</dbReference>
<keyword evidence="4 6" id="KW-0408">Iron</keyword>
<dbReference type="PANTHER" id="PTHR32479:SF17">
    <property type="entry name" value="GLYCOLATE OXIDASE IRON-SULFUR SUBUNIT"/>
    <property type="match status" value="1"/>
</dbReference>
<comment type="caution">
    <text evidence="8">The sequence shown here is derived from an EMBL/GenBank/DDBJ whole genome shotgun (WGS) entry which is preliminary data.</text>
</comment>
<dbReference type="NCBIfam" id="NF008434">
    <property type="entry name" value="PRK11274.1"/>
    <property type="match status" value="1"/>
</dbReference>
<dbReference type="Proteomes" id="UP000317730">
    <property type="component" value="Unassembled WGS sequence"/>
</dbReference>
<evidence type="ECO:0000256" key="4">
    <source>
        <dbReference type="ARBA" id="ARBA00023004"/>
    </source>
</evidence>
<evidence type="ECO:0000313" key="8">
    <source>
        <dbReference type="EMBL" id="GEB86428.1"/>
    </source>
</evidence>
<evidence type="ECO:0000256" key="2">
    <source>
        <dbReference type="ARBA" id="ARBA00022723"/>
    </source>
</evidence>
<evidence type="ECO:0000259" key="7">
    <source>
        <dbReference type="PROSITE" id="PS51379"/>
    </source>
</evidence>
<reference evidence="8 9" key="1">
    <citation type="submission" date="2019-06" db="EMBL/GenBank/DDBJ databases">
        <title>Whole genome shotgun sequence of Acetobacter peroxydans NBRC 13755.</title>
        <authorList>
            <person name="Hosoyama A."/>
            <person name="Uohara A."/>
            <person name="Ohji S."/>
            <person name="Ichikawa N."/>
        </authorList>
    </citation>
    <scope>NUCLEOTIDE SEQUENCE [LARGE SCALE GENOMIC DNA]</scope>
    <source>
        <strain evidence="8 9">NBRC 13755</strain>
    </source>
</reference>
<comment type="function">
    <text evidence="6">Component of a complex that catalyzes the oxidation of glycolate to glyoxylate.</text>
</comment>
<evidence type="ECO:0000256" key="3">
    <source>
        <dbReference type="ARBA" id="ARBA00022737"/>
    </source>
</evidence>
<organism evidence="8 9">
    <name type="scientific">Acetobacter peroxydans</name>
    <dbReference type="NCBI Taxonomy" id="104098"/>
    <lineage>
        <taxon>Bacteria</taxon>
        <taxon>Pseudomonadati</taxon>
        <taxon>Pseudomonadota</taxon>
        <taxon>Alphaproteobacteria</taxon>
        <taxon>Acetobacterales</taxon>
        <taxon>Acetobacteraceae</taxon>
        <taxon>Acetobacter</taxon>
    </lineage>
</organism>
<dbReference type="AlphaFoldDB" id="A0A4Y3TXG9"/>
<dbReference type="Gene3D" id="1.10.1060.10">
    <property type="entry name" value="Alpha-helical ferredoxin"/>
    <property type="match status" value="1"/>
</dbReference>
<dbReference type="InterPro" id="IPR017900">
    <property type="entry name" value="4Fe4S_Fe_S_CS"/>
</dbReference>
<dbReference type="InterPro" id="IPR017896">
    <property type="entry name" value="4Fe4S_Fe-S-bd"/>
</dbReference>
<proteinExistence type="predicted"/>
<dbReference type="EMBL" id="BJMV01000013">
    <property type="protein sequence ID" value="GEB86428.1"/>
    <property type="molecule type" value="Genomic_DNA"/>
</dbReference>
<dbReference type="SUPFAM" id="SSF54862">
    <property type="entry name" value="4Fe-4S ferredoxins"/>
    <property type="match status" value="1"/>
</dbReference>
<keyword evidence="1 6" id="KW-0004">4Fe-4S</keyword>
<keyword evidence="3" id="KW-0677">Repeat</keyword>
<comment type="catalytic activity">
    <reaction evidence="6">
        <text>(R)-lactate + A = pyruvate + AH2</text>
        <dbReference type="Rhea" id="RHEA:15089"/>
        <dbReference type="ChEBI" id="CHEBI:13193"/>
        <dbReference type="ChEBI" id="CHEBI:15361"/>
        <dbReference type="ChEBI" id="CHEBI:16004"/>
        <dbReference type="ChEBI" id="CHEBI:17499"/>
    </reaction>
</comment>
<gene>
    <name evidence="8" type="primary">glcF</name>
    <name evidence="8" type="ORF">APE01nite_22250</name>
</gene>
<accession>A0A4Y3TXG9</accession>
<dbReference type="GO" id="GO:0046872">
    <property type="term" value="F:metal ion binding"/>
    <property type="evidence" value="ECO:0007669"/>
    <property type="project" value="UniProtKB-UniRule"/>
</dbReference>
<dbReference type="EC" id="1.1.99.14" evidence="6"/>
<feature type="domain" description="4Fe-4S ferredoxin-type" evidence="7">
    <location>
        <begin position="67"/>
        <end position="91"/>
    </location>
</feature>
<name>A0A4Y3TXG9_9PROT</name>
<protein>
    <recommendedName>
        <fullName evidence="6">Glycolate oxidase iron-sulfur subunit</fullName>
        <ecNumber evidence="6">1.1.99.14</ecNumber>
    </recommendedName>
</protein>
<sequence length="440" mass="47401">MLSHIPQAAQDADANIKLAKEIIGNCVHCGVCLSRCPTYAVRHEENDSPRGRIFLIKGMYEKGGAPDARTVEHLDRCLTCLACEAICPSGVEYSKLIAHGREYVEQHYRRPLFQRVVRESLIKLLPNAGLFRKAIALGRLARPARGLFSGTLRAMIDMVPANSLPAPSSVDRPQTFAVKPGTARRKRVALLNGCVQTVLDTAINEATIRLLQRHGVEVVVAQGSGCCGAPAEHMGAEDKALPLVKANIDAWLREADGPEGLDAVIINTSGCGTSVKAYGHTMRLDPQWADKAARVSAMARDISEFMTEIGLMPAARPTGMRVVYHSACSMQHGQRIINQPKDLLRAAGFTVLDVPEGYLCCGSAGTYNLLQPDIAQQLKERKVRNIRSVSAQVAASGNIGCMTQLAGEVGIPFVHTVELLDWATGGPEPAALAKAQMVAD</sequence>
<comment type="catalytic activity">
    <reaction evidence="6">
        <text>glycolate + A = glyoxylate + AH2</text>
        <dbReference type="Rhea" id="RHEA:21264"/>
        <dbReference type="ChEBI" id="CHEBI:13193"/>
        <dbReference type="ChEBI" id="CHEBI:17499"/>
        <dbReference type="ChEBI" id="CHEBI:29805"/>
        <dbReference type="ChEBI" id="CHEBI:36655"/>
        <dbReference type="EC" id="1.1.99.14"/>
    </reaction>
</comment>
<keyword evidence="2 6" id="KW-0479">Metal-binding</keyword>
<comment type="cofactor">
    <cofactor evidence="6">
        <name>[4Fe-4S] cluster</name>
        <dbReference type="ChEBI" id="CHEBI:49883"/>
    </cofactor>
    <text evidence="6">Binds 2 [4Fe-4S] clusters.</text>
</comment>
<dbReference type="PIRSF" id="PIRSF000139">
    <property type="entry name" value="Glc_ox_4Fe-4S"/>
    <property type="match status" value="1"/>
</dbReference>
<keyword evidence="6" id="KW-0813">Transport</keyword>
<dbReference type="Pfam" id="PF02754">
    <property type="entry name" value="CCG"/>
    <property type="match status" value="2"/>
</dbReference>
<evidence type="ECO:0000256" key="6">
    <source>
        <dbReference type="PIRNR" id="PIRNR000139"/>
    </source>
</evidence>
<dbReference type="PROSITE" id="PS51379">
    <property type="entry name" value="4FE4S_FER_2"/>
    <property type="match status" value="2"/>
</dbReference>
<dbReference type="InterPro" id="IPR004017">
    <property type="entry name" value="Cys_rich_dom"/>
</dbReference>
<keyword evidence="6" id="KW-0249">Electron transport</keyword>
<dbReference type="PANTHER" id="PTHR32479">
    <property type="entry name" value="GLYCOLATE OXIDASE IRON-SULFUR SUBUNIT"/>
    <property type="match status" value="1"/>
</dbReference>
<keyword evidence="5 6" id="KW-0411">Iron-sulfur</keyword>
<dbReference type="OrthoDB" id="9765258at2"/>
<dbReference type="GO" id="GO:0019154">
    <property type="term" value="F:glycolate dehydrogenase activity"/>
    <property type="evidence" value="ECO:0007669"/>
    <property type="project" value="UniProtKB-EC"/>
</dbReference>
<evidence type="ECO:0000313" key="9">
    <source>
        <dbReference type="Proteomes" id="UP000317730"/>
    </source>
</evidence>
<dbReference type="InterPro" id="IPR012257">
    <property type="entry name" value="Glc_ox_4Fe-4S"/>
</dbReference>
<evidence type="ECO:0000256" key="5">
    <source>
        <dbReference type="ARBA" id="ARBA00023014"/>
    </source>
</evidence>
<dbReference type="InterPro" id="IPR009051">
    <property type="entry name" value="Helical_ferredxn"/>
</dbReference>
<dbReference type="Pfam" id="PF13183">
    <property type="entry name" value="Fer4_8"/>
    <property type="match status" value="1"/>
</dbReference>
<evidence type="ECO:0000256" key="1">
    <source>
        <dbReference type="ARBA" id="ARBA00022485"/>
    </source>
</evidence>
<feature type="domain" description="4Fe-4S ferredoxin-type" evidence="7">
    <location>
        <begin position="16"/>
        <end position="46"/>
    </location>
</feature>
<dbReference type="GO" id="GO:0051539">
    <property type="term" value="F:4 iron, 4 sulfur cluster binding"/>
    <property type="evidence" value="ECO:0007669"/>
    <property type="project" value="UniProtKB-UniRule"/>
</dbReference>